<evidence type="ECO:0000313" key="6">
    <source>
        <dbReference type="EMBL" id="HFC93478.1"/>
    </source>
</evidence>
<comment type="subcellular location">
    <subcellularLocation>
        <location evidence="1">Membrane</location>
        <topology evidence="1">Multi-pass membrane protein</topology>
    </subcellularLocation>
</comment>
<dbReference type="AlphaFoldDB" id="A0A7V2T503"/>
<evidence type="ECO:0000256" key="4">
    <source>
        <dbReference type="ARBA" id="ARBA00023136"/>
    </source>
</evidence>
<dbReference type="Pfam" id="PF02535">
    <property type="entry name" value="Zip"/>
    <property type="match status" value="1"/>
</dbReference>
<gene>
    <name evidence="6" type="ORF">ENJ51_11775</name>
</gene>
<evidence type="ECO:0000256" key="3">
    <source>
        <dbReference type="ARBA" id="ARBA00022989"/>
    </source>
</evidence>
<feature type="transmembrane region" description="Helical" evidence="5">
    <location>
        <begin position="240"/>
        <end position="260"/>
    </location>
</feature>
<accession>A0A7V2T503</accession>
<dbReference type="PANTHER" id="PTHR16950:SF16">
    <property type="entry name" value="ZINC TRANSPORTER ZIP13"/>
    <property type="match status" value="1"/>
</dbReference>
<feature type="transmembrane region" description="Helical" evidence="5">
    <location>
        <begin position="45"/>
        <end position="66"/>
    </location>
</feature>
<organism evidence="6">
    <name type="scientific">Leucothrix mucor</name>
    <dbReference type="NCBI Taxonomy" id="45248"/>
    <lineage>
        <taxon>Bacteria</taxon>
        <taxon>Pseudomonadati</taxon>
        <taxon>Pseudomonadota</taxon>
        <taxon>Gammaproteobacteria</taxon>
        <taxon>Thiotrichales</taxon>
        <taxon>Thiotrichaceae</taxon>
        <taxon>Leucothrix</taxon>
    </lineage>
</organism>
<feature type="transmembrane region" description="Helical" evidence="5">
    <location>
        <begin position="72"/>
        <end position="92"/>
    </location>
</feature>
<evidence type="ECO:0000256" key="5">
    <source>
        <dbReference type="SAM" id="Phobius"/>
    </source>
</evidence>
<evidence type="ECO:0000256" key="1">
    <source>
        <dbReference type="ARBA" id="ARBA00004141"/>
    </source>
</evidence>
<dbReference type="GO" id="GO:0046873">
    <property type="term" value="F:metal ion transmembrane transporter activity"/>
    <property type="evidence" value="ECO:0007669"/>
    <property type="project" value="InterPro"/>
</dbReference>
<comment type="caution">
    <text evidence="6">The sequence shown here is derived from an EMBL/GenBank/DDBJ whole genome shotgun (WGS) entry which is preliminary data.</text>
</comment>
<protein>
    <submittedName>
        <fullName evidence="6">ZIP family metal transporter</fullName>
    </submittedName>
</protein>
<feature type="transmembrane region" description="Helical" evidence="5">
    <location>
        <begin position="180"/>
        <end position="201"/>
    </location>
</feature>
<evidence type="ECO:0000256" key="2">
    <source>
        <dbReference type="ARBA" id="ARBA00022692"/>
    </source>
</evidence>
<dbReference type="PANTHER" id="PTHR16950">
    <property type="entry name" value="ZINC TRANSPORTER SLC39A7 HISTIDINE-RICH MEMBRANE PROTEIN KE4"/>
    <property type="match status" value="1"/>
</dbReference>
<keyword evidence="3 5" id="KW-1133">Transmembrane helix</keyword>
<sequence length="261" mass="28462">MFYLAEFYMNQASLYSLASVIIVSLVSLLGVFVLSINEKILRKYLFLMVSLAVGALLGGAFLHLIPESFQKIANSTIVSMEIIGGIVLFFMLEKFLHWHHHHGDGCENTKEGHIYPVGRMILIADGAHNFIDGIVIGAAYLVSIEAGISATVAILLHEIPQEISDFGVLLHAGYSKARALWVNFLSALTAVFGTVLVLFAGSSSASLTIWLPPIAAGGFIYIAMSDLIPEMHKHKSAKESFLQIMTLFIGIGIMLLLLLLE</sequence>
<dbReference type="GO" id="GO:0016020">
    <property type="term" value="C:membrane"/>
    <property type="evidence" value="ECO:0007669"/>
    <property type="project" value="UniProtKB-SubCell"/>
</dbReference>
<dbReference type="InterPro" id="IPR003689">
    <property type="entry name" value="ZIP"/>
</dbReference>
<keyword evidence="2 5" id="KW-0812">Transmembrane</keyword>
<dbReference type="Proteomes" id="UP000885750">
    <property type="component" value="Unassembled WGS sequence"/>
</dbReference>
<keyword evidence="4 5" id="KW-0472">Membrane</keyword>
<feature type="transmembrane region" description="Helical" evidence="5">
    <location>
        <begin position="207"/>
        <end position="228"/>
    </location>
</feature>
<dbReference type="EMBL" id="DRMS01000445">
    <property type="protein sequence ID" value="HFC93478.1"/>
    <property type="molecule type" value="Genomic_DNA"/>
</dbReference>
<reference evidence="6" key="1">
    <citation type="journal article" date="2020" name="mSystems">
        <title>Genome- and Community-Level Interaction Insights into Carbon Utilization and Element Cycling Functions of Hydrothermarchaeota in Hydrothermal Sediment.</title>
        <authorList>
            <person name="Zhou Z."/>
            <person name="Liu Y."/>
            <person name="Xu W."/>
            <person name="Pan J."/>
            <person name="Luo Z.H."/>
            <person name="Li M."/>
        </authorList>
    </citation>
    <scope>NUCLEOTIDE SEQUENCE [LARGE SCALE GENOMIC DNA]</scope>
    <source>
        <strain evidence="6">HyVt-493</strain>
    </source>
</reference>
<name>A0A7V2T503_LEUMU</name>
<feature type="transmembrane region" description="Helical" evidence="5">
    <location>
        <begin position="12"/>
        <end position="33"/>
    </location>
</feature>
<proteinExistence type="predicted"/>